<dbReference type="InterPro" id="IPR000600">
    <property type="entry name" value="ROK"/>
</dbReference>
<dbReference type="Gene3D" id="3.30.420.40">
    <property type="match status" value="2"/>
</dbReference>
<keyword evidence="3" id="KW-1185">Reference proteome</keyword>
<dbReference type="InterPro" id="IPR043129">
    <property type="entry name" value="ATPase_NBD"/>
</dbReference>
<dbReference type="PANTHER" id="PTHR18964">
    <property type="entry name" value="ROK (REPRESSOR, ORF, KINASE) FAMILY"/>
    <property type="match status" value="1"/>
</dbReference>
<dbReference type="Pfam" id="PF00480">
    <property type="entry name" value="ROK"/>
    <property type="match status" value="1"/>
</dbReference>
<dbReference type="EMBL" id="BAABJZ010000006">
    <property type="protein sequence ID" value="GAA4875182.1"/>
    <property type="molecule type" value="Genomic_DNA"/>
</dbReference>
<dbReference type="CDD" id="cd24066">
    <property type="entry name" value="ASKHA_NBD_ROK_EcFRK-like"/>
    <property type="match status" value="1"/>
</dbReference>
<sequence>MAHTANGGSAGAPLRIGVDLGGSKIELIALDRIGQTLWRQRQPTPKGDYQATLDTIVTLVQRCEQELGMQGTLGVGIPGVISSQTGRVKNSNSQCLNGHSLDTDLAYRLGRPVRTANDANCFAVSEAMDGAGRGKKMVFGAILGTGCGAGLAINGEAHSGSNGVAGEWGHNPLPWMSDAEFPGPDCFCGKRGCIESYVSGSGLERQFFERFGERLTATEIELKARQADPDALAIQGAYLDQLARSLAHVINILDPDCIVLGGGLSNLDWLYQKLPDVLPHYVIGGECHVPVLRNHHGDASGVRGAAWLWGEL</sequence>
<comment type="caution">
    <text evidence="2">The sequence shown here is derived from an EMBL/GenBank/DDBJ whole genome shotgun (WGS) entry which is preliminary data.</text>
</comment>
<dbReference type="PROSITE" id="PS01125">
    <property type="entry name" value="ROK"/>
    <property type="match status" value="1"/>
</dbReference>
<keyword evidence="1" id="KW-0119">Carbohydrate metabolism</keyword>
<dbReference type="RefSeq" id="WP_345333177.1">
    <property type="nucleotide sequence ID" value="NZ_BAABJZ010000006.1"/>
</dbReference>
<dbReference type="InterPro" id="IPR049874">
    <property type="entry name" value="ROK_cs"/>
</dbReference>
<evidence type="ECO:0000256" key="1">
    <source>
        <dbReference type="ARBA" id="ARBA00023277"/>
    </source>
</evidence>
<evidence type="ECO:0000313" key="3">
    <source>
        <dbReference type="Proteomes" id="UP001499988"/>
    </source>
</evidence>
<proteinExistence type="predicted"/>
<protein>
    <submittedName>
        <fullName evidence="2">Fructokinase</fullName>
    </submittedName>
</protein>
<dbReference type="SUPFAM" id="SSF53067">
    <property type="entry name" value="Actin-like ATPase domain"/>
    <property type="match status" value="1"/>
</dbReference>
<dbReference type="Proteomes" id="UP001499988">
    <property type="component" value="Unassembled WGS sequence"/>
</dbReference>
<evidence type="ECO:0000313" key="2">
    <source>
        <dbReference type="EMBL" id="GAA4875182.1"/>
    </source>
</evidence>
<gene>
    <name evidence="2" type="primary">mak</name>
    <name evidence="2" type="ORF">GCM10023333_05510</name>
</gene>
<reference evidence="3" key="1">
    <citation type="journal article" date="2019" name="Int. J. Syst. Evol. Microbiol.">
        <title>The Global Catalogue of Microorganisms (GCM) 10K type strain sequencing project: providing services to taxonomists for standard genome sequencing and annotation.</title>
        <authorList>
            <consortium name="The Broad Institute Genomics Platform"/>
            <consortium name="The Broad Institute Genome Sequencing Center for Infectious Disease"/>
            <person name="Wu L."/>
            <person name="Ma J."/>
        </authorList>
    </citation>
    <scope>NUCLEOTIDE SEQUENCE [LARGE SCALE GENOMIC DNA]</scope>
    <source>
        <strain evidence="3">JCM 18401</strain>
    </source>
</reference>
<dbReference type="PANTHER" id="PTHR18964:SF174">
    <property type="entry name" value="D-ALLOSE KINASE-RELATED"/>
    <property type="match status" value="1"/>
</dbReference>
<name>A0ABP9ECV5_9GAMM</name>
<accession>A0ABP9ECV5</accession>
<organism evidence="2 3">
    <name type="scientific">Ferrimonas pelagia</name>
    <dbReference type="NCBI Taxonomy" id="1177826"/>
    <lineage>
        <taxon>Bacteria</taxon>
        <taxon>Pseudomonadati</taxon>
        <taxon>Pseudomonadota</taxon>
        <taxon>Gammaproteobacteria</taxon>
        <taxon>Alteromonadales</taxon>
        <taxon>Ferrimonadaceae</taxon>
        <taxon>Ferrimonas</taxon>
    </lineage>
</organism>